<name>A0A8T2LI28_ASTMX</name>
<dbReference type="PANTHER" id="PTHR47595:SF1">
    <property type="entry name" value="MYB_SANT-LIKE DNA-BINDING DOMAIN-CONTAINING PROTEIN"/>
    <property type="match status" value="1"/>
</dbReference>
<sequence length="216" mass="25024">MFLVCCFIALNPCFISYINSRAHVLALNPTRGFHWSDAETRALLNIWGEHDVQTALDGNFRNSHVYRDVAGRLSDMGYDRTPDQCRVRVKSLKRQYFQAQKAAKKNSHYHKMFKFFEEMERILSNRPPTAHDAHDFDSRTFVERQNTLESCTCCRCWARCLLALPEPQLLSRLPYSLHVSHSLVPIYPLFVLHLAIIVIQHLRLSLPTAVSKLPQV</sequence>
<dbReference type="InterPro" id="IPR044822">
    <property type="entry name" value="Myb_DNA-bind_4"/>
</dbReference>
<dbReference type="PANTHER" id="PTHR47595">
    <property type="entry name" value="HEAT SHOCK 70 KDA PROTEIN 14"/>
    <property type="match status" value="1"/>
</dbReference>
<dbReference type="FunFam" id="1.10.10.60:FF:000032">
    <property type="entry name" value="Zinc finger and SCAN domain-containing 20"/>
    <property type="match status" value="1"/>
</dbReference>
<evidence type="ECO:0000313" key="2">
    <source>
        <dbReference type="EMBL" id="KAG9271149.1"/>
    </source>
</evidence>
<protein>
    <submittedName>
        <fullName evidence="2">ATP-dependent (S)-NAD(P)H-hydrate dehydratase isoform X1</fullName>
    </submittedName>
</protein>
<dbReference type="AlphaFoldDB" id="A0A8T2LI28"/>
<dbReference type="Gene3D" id="1.10.10.60">
    <property type="entry name" value="Homeodomain-like"/>
    <property type="match status" value="1"/>
</dbReference>
<evidence type="ECO:0000259" key="1">
    <source>
        <dbReference type="Pfam" id="PF13837"/>
    </source>
</evidence>
<dbReference type="EMBL" id="JAICCE010000011">
    <property type="protein sequence ID" value="KAG9271149.1"/>
    <property type="molecule type" value="Genomic_DNA"/>
</dbReference>
<dbReference type="Pfam" id="PF13837">
    <property type="entry name" value="Myb_DNA-bind_4"/>
    <property type="match status" value="1"/>
</dbReference>
<organism evidence="2 3">
    <name type="scientific">Astyanax mexicanus</name>
    <name type="common">Blind cave fish</name>
    <name type="synonym">Astyanax fasciatus mexicanus</name>
    <dbReference type="NCBI Taxonomy" id="7994"/>
    <lineage>
        <taxon>Eukaryota</taxon>
        <taxon>Metazoa</taxon>
        <taxon>Chordata</taxon>
        <taxon>Craniata</taxon>
        <taxon>Vertebrata</taxon>
        <taxon>Euteleostomi</taxon>
        <taxon>Actinopterygii</taxon>
        <taxon>Neopterygii</taxon>
        <taxon>Teleostei</taxon>
        <taxon>Ostariophysi</taxon>
        <taxon>Characiformes</taxon>
        <taxon>Characoidei</taxon>
        <taxon>Acestrorhamphidae</taxon>
        <taxon>Acestrorhamphinae</taxon>
        <taxon>Astyanax</taxon>
    </lineage>
</organism>
<evidence type="ECO:0000313" key="3">
    <source>
        <dbReference type="Proteomes" id="UP000752171"/>
    </source>
</evidence>
<accession>A0A8T2LI28</accession>
<feature type="domain" description="Myb/SANT-like DNA-binding" evidence="1">
    <location>
        <begin position="34"/>
        <end position="122"/>
    </location>
</feature>
<reference evidence="2 3" key="1">
    <citation type="submission" date="2021-07" db="EMBL/GenBank/DDBJ databases">
        <authorList>
            <person name="Imarazene B."/>
            <person name="Zahm M."/>
            <person name="Klopp C."/>
            <person name="Cabau C."/>
            <person name="Beille S."/>
            <person name="Jouanno E."/>
            <person name="Castinel A."/>
            <person name="Lluch J."/>
            <person name="Gil L."/>
            <person name="Kuchtly C."/>
            <person name="Lopez Roques C."/>
            <person name="Donnadieu C."/>
            <person name="Parrinello H."/>
            <person name="Journot L."/>
            <person name="Du K."/>
            <person name="Schartl M."/>
            <person name="Retaux S."/>
            <person name="Guiguen Y."/>
        </authorList>
    </citation>
    <scope>NUCLEOTIDE SEQUENCE [LARGE SCALE GENOMIC DNA]</scope>
    <source>
        <strain evidence="2">Pach_M1</strain>
        <tissue evidence="2">Testis</tissue>
    </source>
</reference>
<dbReference type="Proteomes" id="UP000752171">
    <property type="component" value="Unassembled WGS sequence"/>
</dbReference>
<comment type="caution">
    <text evidence="2">The sequence shown here is derived from an EMBL/GenBank/DDBJ whole genome shotgun (WGS) entry which is preliminary data.</text>
</comment>
<proteinExistence type="predicted"/>
<gene>
    <name evidence="2" type="primary">ZSCAN29</name>
    <name evidence="2" type="ORF">AMEX_G14029</name>
</gene>